<feature type="signal peptide" evidence="1">
    <location>
        <begin position="1"/>
        <end position="21"/>
    </location>
</feature>
<dbReference type="OrthoDB" id="8594082at2"/>
<feature type="chain" id="PRO_5013688209" evidence="1">
    <location>
        <begin position="22"/>
        <end position="250"/>
    </location>
</feature>
<evidence type="ECO:0000313" key="3">
    <source>
        <dbReference type="EMBL" id="PIL46297.1"/>
    </source>
</evidence>
<comment type="caution">
    <text evidence="3">The sequence shown here is derived from an EMBL/GenBank/DDBJ whole genome shotgun (WGS) entry which is preliminary data.</text>
</comment>
<proteinExistence type="predicted"/>
<gene>
    <name evidence="3" type="ORF">CR105_04205</name>
</gene>
<dbReference type="InterPro" id="IPR001638">
    <property type="entry name" value="Solute-binding_3/MltF_N"/>
</dbReference>
<dbReference type="Gene3D" id="3.40.190.10">
    <property type="entry name" value="Periplasmic binding protein-like II"/>
    <property type="match status" value="2"/>
</dbReference>
<dbReference type="RefSeq" id="WP_099787187.1">
    <property type="nucleotide sequence ID" value="NZ_JBHLYV010000001.1"/>
</dbReference>
<protein>
    <submittedName>
        <fullName evidence="3">ABC transporter substrate-binding protein</fullName>
    </submittedName>
</protein>
<evidence type="ECO:0000313" key="4">
    <source>
        <dbReference type="Proteomes" id="UP000230390"/>
    </source>
</evidence>
<dbReference type="Proteomes" id="UP000230390">
    <property type="component" value="Unassembled WGS sequence"/>
</dbReference>
<sequence length="250" mass="28372">MKFTQTVVAVLLLAASAPTLAAPAHLRVYTEASLPTSMKEGERVIGSGTEKVREIMARTGTSYTIELLPWRRAYIFTQQYDDACLFSTTRTPEREHLFQWIGPTDYANWVLLGRADRDYKLETLEDARRLRIGTYNGDAREEYLRARGFQVDSAPHDMLNPRKLMLNRIDLWAASFKRGSAVIVRNGWQSKIVPVLAFKRVEVYLACNRAVPAALIDKMNAAMEAMVRDGTVKRIDEKYEKWPRGGAGVQ</sequence>
<evidence type="ECO:0000259" key="2">
    <source>
        <dbReference type="Pfam" id="PF00497"/>
    </source>
</evidence>
<organism evidence="3 4">
    <name type="scientific">Massilia eurypsychrophila</name>
    <dbReference type="NCBI Taxonomy" id="1485217"/>
    <lineage>
        <taxon>Bacteria</taxon>
        <taxon>Pseudomonadati</taxon>
        <taxon>Pseudomonadota</taxon>
        <taxon>Betaproteobacteria</taxon>
        <taxon>Burkholderiales</taxon>
        <taxon>Oxalobacteraceae</taxon>
        <taxon>Telluria group</taxon>
        <taxon>Massilia</taxon>
    </lineage>
</organism>
<dbReference type="SUPFAM" id="SSF53850">
    <property type="entry name" value="Periplasmic binding protein-like II"/>
    <property type="match status" value="1"/>
</dbReference>
<name>A0A2G8TJS5_9BURK</name>
<accession>A0A2G8TJS5</accession>
<dbReference type="EMBL" id="PDOC01000002">
    <property type="protein sequence ID" value="PIL46297.1"/>
    <property type="molecule type" value="Genomic_DNA"/>
</dbReference>
<keyword evidence="4" id="KW-1185">Reference proteome</keyword>
<feature type="domain" description="Solute-binding protein family 3/N-terminal" evidence="2">
    <location>
        <begin position="26"/>
        <end position="239"/>
    </location>
</feature>
<dbReference type="AlphaFoldDB" id="A0A2G8TJS5"/>
<dbReference type="PANTHER" id="PTHR38834:SF3">
    <property type="entry name" value="SOLUTE-BINDING PROTEIN FAMILY 3_N-TERMINAL DOMAIN-CONTAINING PROTEIN"/>
    <property type="match status" value="1"/>
</dbReference>
<dbReference type="PANTHER" id="PTHR38834">
    <property type="entry name" value="PERIPLASMIC SUBSTRATE BINDING PROTEIN FAMILY 3"/>
    <property type="match status" value="1"/>
</dbReference>
<reference evidence="3 4" key="1">
    <citation type="submission" date="2017-10" db="EMBL/GenBank/DDBJ databases">
        <title>Massilia psychrophilum sp. nov., a novel purple-pigmented bacterium isolated from Tianshan glacier, Xinjiang Municipality, China.</title>
        <authorList>
            <person name="Wang H."/>
        </authorList>
    </citation>
    <scope>NUCLEOTIDE SEQUENCE [LARGE SCALE GENOMIC DNA]</scope>
    <source>
        <strain evidence="3 4">JCM 30074</strain>
    </source>
</reference>
<evidence type="ECO:0000256" key="1">
    <source>
        <dbReference type="SAM" id="SignalP"/>
    </source>
</evidence>
<dbReference type="Pfam" id="PF00497">
    <property type="entry name" value="SBP_bac_3"/>
    <property type="match status" value="1"/>
</dbReference>
<keyword evidence="1" id="KW-0732">Signal</keyword>